<accession>A0AAW6BKG0</accession>
<protein>
    <recommendedName>
        <fullName evidence="3">Thioesterase</fullName>
    </recommendedName>
</protein>
<dbReference type="Proteomes" id="UP001212996">
    <property type="component" value="Unassembled WGS sequence"/>
</dbReference>
<organism evidence="1 2">
    <name type="scientific">Photorhabdus bodei</name>
    <dbReference type="NCBI Taxonomy" id="2029681"/>
    <lineage>
        <taxon>Bacteria</taxon>
        <taxon>Pseudomonadati</taxon>
        <taxon>Pseudomonadota</taxon>
        <taxon>Gammaproteobacteria</taxon>
        <taxon>Enterobacterales</taxon>
        <taxon>Morganellaceae</taxon>
        <taxon>Photorhabdus</taxon>
    </lineage>
</organism>
<dbReference type="Gene3D" id="3.40.50.1820">
    <property type="entry name" value="alpha/beta hydrolase"/>
    <property type="match status" value="1"/>
</dbReference>
<name>A0AAW6BKG0_9GAMM</name>
<dbReference type="EMBL" id="JAQMFO010000032">
    <property type="protein sequence ID" value="MDB6373907.1"/>
    <property type="molecule type" value="Genomic_DNA"/>
</dbReference>
<evidence type="ECO:0000313" key="1">
    <source>
        <dbReference type="EMBL" id="MDB6373907.1"/>
    </source>
</evidence>
<dbReference type="AlphaFoldDB" id="A0AAW6BKG0"/>
<evidence type="ECO:0008006" key="3">
    <source>
        <dbReference type="Google" id="ProtNLM"/>
    </source>
</evidence>
<gene>
    <name evidence="1" type="ORF">PH362_18730</name>
</gene>
<dbReference type="RefSeq" id="WP_113043840.1">
    <property type="nucleotide sequence ID" value="NZ_CAWQKC010000272.1"/>
</dbReference>
<dbReference type="InterPro" id="IPR029058">
    <property type="entry name" value="AB_hydrolase_fold"/>
</dbReference>
<dbReference type="SUPFAM" id="SSF53474">
    <property type="entry name" value="alpha/beta-Hydrolases"/>
    <property type="match status" value="1"/>
</dbReference>
<sequence>MHTVHFPLPRRCLKKLTPERQGKLRIIAFPHVGGSAMVFQRWGKLLSQDIELFAVQYLGRADLLLYSQLLFPQSTCYWAPLAASQGDRDNWIYEQDLSDWCQIASREFQQHSFDSGQYLEEQCNSVVARLHRLLAGHLAPTNV</sequence>
<reference evidence="1" key="1">
    <citation type="submission" date="2023-01" db="EMBL/GenBank/DDBJ databases">
        <title>Genome sequencing of Photorhabdus bodei 09-20.</title>
        <authorList>
            <person name="Kalindamar S."/>
            <person name="Kumru S."/>
        </authorList>
    </citation>
    <scope>NUCLEOTIDE SEQUENCE</scope>
    <source>
        <strain evidence="1">09-20</strain>
    </source>
</reference>
<comment type="caution">
    <text evidence="1">The sequence shown here is derived from an EMBL/GenBank/DDBJ whole genome shotgun (WGS) entry which is preliminary data.</text>
</comment>
<evidence type="ECO:0000313" key="2">
    <source>
        <dbReference type="Proteomes" id="UP001212996"/>
    </source>
</evidence>
<proteinExistence type="predicted"/>